<dbReference type="InterPro" id="IPR050920">
    <property type="entry name" value="Nematode_rcpt-like_delta"/>
</dbReference>
<dbReference type="EnsemblMetazoa" id="PPA40994.1">
    <property type="protein sequence ID" value="PPA40994.1"/>
    <property type="gene ID" value="WBGene00279363"/>
</dbReference>
<dbReference type="PANTHER" id="PTHR22945">
    <property type="entry name" value="SERPENTINE RECEPTOR, CLASS D DELTA"/>
    <property type="match status" value="1"/>
</dbReference>
<keyword evidence="5" id="KW-0472">Membrane</keyword>
<evidence type="ECO:0000256" key="4">
    <source>
        <dbReference type="ARBA" id="ARBA00022989"/>
    </source>
</evidence>
<reference evidence="7" key="1">
    <citation type="journal article" date="2008" name="Nat. Genet.">
        <title>The Pristionchus pacificus genome provides a unique perspective on nematode lifestyle and parasitism.</title>
        <authorList>
            <person name="Dieterich C."/>
            <person name="Clifton S.W."/>
            <person name="Schuster L.N."/>
            <person name="Chinwalla A."/>
            <person name="Delehaunty K."/>
            <person name="Dinkelacker I."/>
            <person name="Fulton L."/>
            <person name="Fulton R."/>
            <person name="Godfrey J."/>
            <person name="Minx P."/>
            <person name="Mitreva M."/>
            <person name="Roeseler W."/>
            <person name="Tian H."/>
            <person name="Witte H."/>
            <person name="Yang S.P."/>
            <person name="Wilson R.K."/>
            <person name="Sommer R.J."/>
        </authorList>
    </citation>
    <scope>NUCLEOTIDE SEQUENCE [LARGE SCALE GENOMIC DNA]</scope>
    <source>
        <strain evidence="7">PS312</strain>
    </source>
</reference>
<dbReference type="InterPro" id="IPR019421">
    <property type="entry name" value="7TM_GPCR_serpentine_rcpt_Srd"/>
</dbReference>
<name>A0A2A6CJK0_PRIPA</name>
<keyword evidence="3" id="KW-0812">Transmembrane</keyword>
<proteinExistence type="inferred from homology"/>
<evidence type="ECO:0000313" key="7">
    <source>
        <dbReference type="Proteomes" id="UP000005239"/>
    </source>
</evidence>
<accession>A0A2A6CJK0</accession>
<organism evidence="6 7">
    <name type="scientific">Pristionchus pacificus</name>
    <name type="common">Parasitic nematode worm</name>
    <dbReference type="NCBI Taxonomy" id="54126"/>
    <lineage>
        <taxon>Eukaryota</taxon>
        <taxon>Metazoa</taxon>
        <taxon>Ecdysozoa</taxon>
        <taxon>Nematoda</taxon>
        <taxon>Chromadorea</taxon>
        <taxon>Rhabditida</taxon>
        <taxon>Rhabditina</taxon>
        <taxon>Diplogasteromorpha</taxon>
        <taxon>Diplogasteroidea</taxon>
        <taxon>Neodiplogasteridae</taxon>
        <taxon>Pristionchus</taxon>
    </lineage>
</organism>
<keyword evidence="7" id="KW-1185">Reference proteome</keyword>
<dbReference type="GO" id="GO:0016020">
    <property type="term" value="C:membrane"/>
    <property type="evidence" value="ECO:0007669"/>
    <property type="project" value="UniProtKB-SubCell"/>
</dbReference>
<dbReference type="AlphaFoldDB" id="A0A2A6CJK0"/>
<evidence type="ECO:0000256" key="3">
    <source>
        <dbReference type="ARBA" id="ARBA00022692"/>
    </source>
</evidence>
<accession>A0A8R1UUZ8</accession>
<comment type="similarity">
    <text evidence="2">Belongs to the nematode receptor-like protein srd family.</text>
</comment>
<gene>
    <name evidence="6" type="primary">WBGene00279363</name>
</gene>
<evidence type="ECO:0000256" key="1">
    <source>
        <dbReference type="ARBA" id="ARBA00004141"/>
    </source>
</evidence>
<reference evidence="6" key="2">
    <citation type="submission" date="2022-06" db="UniProtKB">
        <authorList>
            <consortium name="EnsemblMetazoa"/>
        </authorList>
    </citation>
    <scope>IDENTIFICATION</scope>
    <source>
        <strain evidence="6">PS312</strain>
    </source>
</reference>
<keyword evidence="4" id="KW-1133">Transmembrane helix</keyword>
<evidence type="ECO:0000256" key="2">
    <source>
        <dbReference type="ARBA" id="ARBA00009166"/>
    </source>
</evidence>
<evidence type="ECO:0000256" key="5">
    <source>
        <dbReference type="ARBA" id="ARBA00023136"/>
    </source>
</evidence>
<dbReference type="PANTHER" id="PTHR22945:SF40">
    <property type="entry name" value="SERPENTINE RECEPTOR, CLASS D (DELTA)-RELATED"/>
    <property type="match status" value="1"/>
</dbReference>
<protein>
    <submittedName>
        <fullName evidence="6">G protein-coupled receptor</fullName>
    </submittedName>
</protein>
<dbReference type="Pfam" id="PF10317">
    <property type="entry name" value="7TM_GPCR_Srd"/>
    <property type="match status" value="1"/>
</dbReference>
<sequence>MLFTPLDIFFTCAHSISGWIGIIGNLALLAALKFRSPPTWKFVPFKEVTMSVYLGPCILISGFFCHAYTKHGEDDSVLCARLPADAIMTFFTNDPSDAVRVALRQLHPEHEQFEEYVVEGHVDIKPHVLARLLQAYIILPIVPLMVLVFFVRSKVIGKLKAKEDVMTTRTKEMHKSLVKVLTLQASLPIFFLASVISFILVKRQICESAFLEYTIFLYVSFMPTIAPYITLYNVTPFRNEEYLYRQKNVSIRVYTNSKRKVRMVLSFGLLGTGSHAMIVMIAMLATCATRKQECAVQTFAARIALGVWRDIRVAMALAT</sequence>
<dbReference type="Proteomes" id="UP000005239">
    <property type="component" value="Unassembled WGS sequence"/>
</dbReference>
<evidence type="ECO:0000313" key="6">
    <source>
        <dbReference type="EnsemblMetazoa" id="PPA40994.1"/>
    </source>
</evidence>
<comment type="subcellular location">
    <subcellularLocation>
        <location evidence="1">Membrane</location>
        <topology evidence="1">Multi-pass membrane protein</topology>
    </subcellularLocation>
</comment>